<feature type="compositionally biased region" description="Pro residues" evidence="2">
    <location>
        <begin position="623"/>
        <end position="637"/>
    </location>
</feature>
<feature type="compositionally biased region" description="Basic and acidic residues" evidence="2">
    <location>
        <begin position="1127"/>
        <end position="1136"/>
    </location>
</feature>
<keyword evidence="6" id="KW-1185">Reference proteome</keyword>
<dbReference type="PROSITE" id="PS50003">
    <property type="entry name" value="PH_DOMAIN"/>
    <property type="match status" value="1"/>
</dbReference>
<feature type="region of interest" description="Disordered" evidence="2">
    <location>
        <begin position="1124"/>
        <end position="1179"/>
    </location>
</feature>
<feature type="compositionally biased region" description="Low complexity" evidence="2">
    <location>
        <begin position="1028"/>
        <end position="1066"/>
    </location>
</feature>
<evidence type="ECO:0000259" key="3">
    <source>
        <dbReference type="PROSITE" id="PS50003"/>
    </source>
</evidence>
<name>A0A6A6SDB7_9PLEO</name>
<dbReference type="InterPro" id="IPR008936">
    <property type="entry name" value="Rho_GTPase_activation_prot"/>
</dbReference>
<feature type="region of interest" description="Disordered" evidence="2">
    <location>
        <begin position="953"/>
        <end position="973"/>
    </location>
</feature>
<feature type="compositionally biased region" description="Pro residues" evidence="2">
    <location>
        <begin position="429"/>
        <end position="440"/>
    </location>
</feature>
<dbReference type="PANTHER" id="PTHR23176">
    <property type="entry name" value="RHO/RAC/CDC GTPASE-ACTIVATING PROTEIN"/>
    <property type="match status" value="1"/>
</dbReference>
<feature type="compositionally biased region" description="Pro residues" evidence="2">
    <location>
        <begin position="1500"/>
        <end position="1510"/>
    </location>
</feature>
<feature type="compositionally biased region" description="Low complexity" evidence="2">
    <location>
        <begin position="414"/>
        <end position="428"/>
    </location>
</feature>
<feature type="compositionally biased region" description="Low complexity" evidence="2">
    <location>
        <begin position="64"/>
        <end position="79"/>
    </location>
</feature>
<dbReference type="GO" id="GO:0007165">
    <property type="term" value="P:signal transduction"/>
    <property type="evidence" value="ECO:0007669"/>
    <property type="project" value="InterPro"/>
</dbReference>
<feature type="compositionally biased region" description="Pro residues" evidence="2">
    <location>
        <begin position="158"/>
        <end position="183"/>
    </location>
</feature>
<feature type="compositionally biased region" description="Polar residues" evidence="2">
    <location>
        <begin position="689"/>
        <end position="701"/>
    </location>
</feature>
<feature type="region of interest" description="Disordered" evidence="2">
    <location>
        <begin position="1411"/>
        <end position="1616"/>
    </location>
</feature>
<feature type="compositionally biased region" description="Low complexity" evidence="2">
    <location>
        <begin position="1464"/>
        <end position="1490"/>
    </location>
</feature>
<reference evidence="5" key="1">
    <citation type="journal article" date="2020" name="Stud. Mycol.">
        <title>101 Dothideomycetes genomes: a test case for predicting lifestyles and emergence of pathogens.</title>
        <authorList>
            <person name="Haridas S."/>
            <person name="Albert R."/>
            <person name="Binder M."/>
            <person name="Bloem J."/>
            <person name="Labutti K."/>
            <person name="Salamov A."/>
            <person name="Andreopoulos B."/>
            <person name="Baker S."/>
            <person name="Barry K."/>
            <person name="Bills G."/>
            <person name="Bluhm B."/>
            <person name="Cannon C."/>
            <person name="Castanera R."/>
            <person name="Culley D."/>
            <person name="Daum C."/>
            <person name="Ezra D."/>
            <person name="Gonzalez J."/>
            <person name="Henrissat B."/>
            <person name="Kuo A."/>
            <person name="Liang C."/>
            <person name="Lipzen A."/>
            <person name="Lutzoni F."/>
            <person name="Magnuson J."/>
            <person name="Mondo S."/>
            <person name="Nolan M."/>
            <person name="Ohm R."/>
            <person name="Pangilinan J."/>
            <person name="Park H.-J."/>
            <person name="Ramirez L."/>
            <person name="Alfaro M."/>
            <person name="Sun H."/>
            <person name="Tritt A."/>
            <person name="Yoshinaga Y."/>
            <person name="Zwiers L.-H."/>
            <person name="Turgeon B."/>
            <person name="Goodwin S."/>
            <person name="Spatafora J."/>
            <person name="Crous P."/>
            <person name="Grigoriev I."/>
        </authorList>
    </citation>
    <scope>NUCLEOTIDE SEQUENCE</scope>
    <source>
        <strain evidence="5">CBS 473.64</strain>
    </source>
</reference>
<feature type="region of interest" description="Disordered" evidence="2">
    <location>
        <begin position="1191"/>
        <end position="1213"/>
    </location>
</feature>
<keyword evidence="1" id="KW-0343">GTPase activation</keyword>
<dbReference type="Pfam" id="PF00620">
    <property type="entry name" value="RhoGAP"/>
    <property type="match status" value="1"/>
</dbReference>
<dbReference type="SUPFAM" id="SSF50729">
    <property type="entry name" value="PH domain-like"/>
    <property type="match status" value="1"/>
</dbReference>
<dbReference type="Gene3D" id="1.10.555.10">
    <property type="entry name" value="Rho GTPase activation protein"/>
    <property type="match status" value="1"/>
</dbReference>
<feature type="compositionally biased region" description="Basic and acidic residues" evidence="2">
    <location>
        <begin position="1596"/>
        <end position="1616"/>
    </location>
</feature>
<feature type="compositionally biased region" description="Acidic residues" evidence="2">
    <location>
        <begin position="505"/>
        <end position="522"/>
    </location>
</feature>
<proteinExistence type="predicted"/>
<feature type="compositionally biased region" description="Basic and acidic residues" evidence="2">
    <location>
        <begin position="1087"/>
        <end position="1100"/>
    </location>
</feature>
<feature type="compositionally biased region" description="Low complexity" evidence="2">
    <location>
        <begin position="184"/>
        <end position="203"/>
    </location>
</feature>
<protein>
    <recommendedName>
        <fullName evidence="7">RhoGAP-domain-containing protein</fullName>
    </recommendedName>
</protein>
<evidence type="ECO:0000256" key="1">
    <source>
        <dbReference type="ARBA" id="ARBA00022468"/>
    </source>
</evidence>
<dbReference type="CDD" id="cd06093">
    <property type="entry name" value="PX_domain"/>
    <property type="match status" value="1"/>
</dbReference>
<feature type="compositionally biased region" description="Pro residues" evidence="2">
    <location>
        <begin position="120"/>
        <end position="139"/>
    </location>
</feature>
<evidence type="ECO:0000313" key="5">
    <source>
        <dbReference type="EMBL" id="KAF2644184.1"/>
    </source>
</evidence>
<dbReference type="SMART" id="SM00233">
    <property type="entry name" value="PH"/>
    <property type="match status" value="1"/>
</dbReference>
<dbReference type="OrthoDB" id="185175at2759"/>
<dbReference type="CDD" id="cd13277">
    <property type="entry name" value="PH_Bem3"/>
    <property type="match status" value="1"/>
</dbReference>
<evidence type="ECO:0000256" key="2">
    <source>
        <dbReference type="SAM" id="MobiDB-lite"/>
    </source>
</evidence>
<feature type="compositionally biased region" description="Low complexity" evidence="2">
    <location>
        <begin position="559"/>
        <end position="577"/>
    </location>
</feature>
<feature type="domain" description="PH" evidence="3">
    <location>
        <begin position="902"/>
        <end position="1017"/>
    </location>
</feature>
<feature type="compositionally biased region" description="Pro residues" evidence="2">
    <location>
        <begin position="675"/>
        <end position="688"/>
    </location>
</feature>
<feature type="compositionally biased region" description="Polar residues" evidence="2">
    <location>
        <begin position="1582"/>
        <end position="1592"/>
    </location>
</feature>
<evidence type="ECO:0000313" key="6">
    <source>
        <dbReference type="Proteomes" id="UP000799753"/>
    </source>
</evidence>
<dbReference type="InterPro" id="IPR001849">
    <property type="entry name" value="PH_domain"/>
</dbReference>
<feature type="compositionally biased region" description="Low complexity" evidence="2">
    <location>
        <begin position="13"/>
        <end position="26"/>
    </location>
</feature>
<feature type="region of interest" description="Disordered" evidence="2">
    <location>
        <begin position="887"/>
        <end position="909"/>
    </location>
</feature>
<dbReference type="InterPro" id="IPR000198">
    <property type="entry name" value="RhoGAP_dom"/>
</dbReference>
<evidence type="ECO:0008006" key="7">
    <source>
        <dbReference type="Google" id="ProtNLM"/>
    </source>
</evidence>
<dbReference type="GO" id="GO:0005096">
    <property type="term" value="F:GTPase activator activity"/>
    <property type="evidence" value="ECO:0007669"/>
    <property type="project" value="UniProtKB-KW"/>
</dbReference>
<feature type="compositionally biased region" description="Polar residues" evidence="2">
    <location>
        <begin position="444"/>
        <end position="459"/>
    </location>
</feature>
<feature type="compositionally biased region" description="Polar residues" evidence="2">
    <location>
        <begin position="596"/>
        <end position="618"/>
    </location>
</feature>
<dbReference type="PROSITE" id="PS50238">
    <property type="entry name" value="RHOGAP"/>
    <property type="match status" value="1"/>
</dbReference>
<dbReference type="EMBL" id="MU006779">
    <property type="protein sequence ID" value="KAF2644184.1"/>
    <property type="molecule type" value="Genomic_DNA"/>
</dbReference>
<dbReference type="FunFam" id="2.30.29.30:FF:000452">
    <property type="entry name" value="Rho GTPase activator (Bem3)"/>
    <property type="match status" value="1"/>
</dbReference>
<dbReference type="GO" id="GO:0005938">
    <property type="term" value="C:cell cortex"/>
    <property type="evidence" value="ECO:0007669"/>
    <property type="project" value="UniProtKB-ARBA"/>
</dbReference>
<dbReference type="InterPro" id="IPR011993">
    <property type="entry name" value="PH-like_dom_sf"/>
</dbReference>
<dbReference type="InterPro" id="IPR050729">
    <property type="entry name" value="Rho-GAP"/>
</dbReference>
<dbReference type="Pfam" id="PF00169">
    <property type="entry name" value="PH"/>
    <property type="match status" value="1"/>
</dbReference>
<organism evidence="5 6">
    <name type="scientific">Massarina eburnea CBS 473.64</name>
    <dbReference type="NCBI Taxonomy" id="1395130"/>
    <lineage>
        <taxon>Eukaryota</taxon>
        <taxon>Fungi</taxon>
        <taxon>Dikarya</taxon>
        <taxon>Ascomycota</taxon>
        <taxon>Pezizomycotina</taxon>
        <taxon>Dothideomycetes</taxon>
        <taxon>Pleosporomycetidae</taxon>
        <taxon>Pleosporales</taxon>
        <taxon>Massarineae</taxon>
        <taxon>Massarinaceae</taxon>
        <taxon>Massarina</taxon>
    </lineage>
</organism>
<feature type="region of interest" description="Disordered" evidence="2">
    <location>
        <begin position="1"/>
        <end position="221"/>
    </location>
</feature>
<dbReference type="SMART" id="SM00324">
    <property type="entry name" value="RhoGAP"/>
    <property type="match status" value="1"/>
</dbReference>
<dbReference type="Proteomes" id="UP000799753">
    <property type="component" value="Unassembled WGS sequence"/>
</dbReference>
<feature type="compositionally biased region" description="Low complexity" evidence="2">
    <location>
        <begin position="955"/>
        <end position="964"/>
    </location>
</feature>
<feature type="region of interest" description="Disordered" evidence="2">
    <location>
        <begin position="282"/>
        <end position="733"/>
    </location>
</feature>
<accession>A0A6A6SDB7</accession>
<feature type="compositionally biased region" description="Basic and acidic residues" evidence="2">
    <location>
        <begin position="523"/>
        <end position="550"/>
    </location>
</feature>
<evidence type="ECO:0000259" key="4">
    <source>
        <dbReference type="PROSITE" id="PS50238"/>
    </source>
</evidence>
<dbReference type="Gene3D" id="2.30.29.30">
    <property type="entry name" value="Pleckstrin-homology domain (PH domain)/Phosphotyrosine-binding domain (PTB)"/>
    <property type="match status" value="1"/>
</dbReference>
<dbReference type="SUPFAM" id="SSF48350">
    <property type="entry name" value="GTPase activation domain, GAP"/>
    <property type="match status" value="1"/>
</dbReference>
<feature type="compositionally biased region" description="Polar residues" evidence="2">
    <location>
        <begin position="1413"/>
        <end position="1438"/>
    </location>
</feature>
<gene>
    <name evidence="5" type="ORF">P280DRAFT_477594</name>
</gene>
<feature type="region of interest" description="Disordered" evidence="2">
    <location>
        <begin position="1020"/>
        <end position="1100"/>
    </location>
</feature>
<sequence length="1616" mass="176276">MLRRNNGESAEDTTTSIPPRSTVTTPPSRPLPLPSNHGEGIPTPRQSTRPNKVLLSPSLPASAHPAQQPPGEHQQQHPPRQLHRFSTRPLPFDGPRSPRAKLDALIAEELNHPSAASTPTPTPTSPARPPYTDTPPSKPPLHATLRTASATVPSSPAILPPVSPAAMPPPSRPNRPETRPTPPARNHSIDSAASSLSSSNAGAVQRAGPDANSATPPNMATLIAAAESPEAAFLNLWKEKQSAANHNAQLWRLVEKQRSMIIGLQKDLERSLKDKDRYRKKLKEYTSQVPPIPGAPQRAHTFDSVVERDDSESPAPGAKPAEHKASPLIQETSVEAQLVPDAQMSQSPTHSSETLSASNPGSSLNSPAEYSVKPLNIGTKGLGLNTAGDEDVSPVEPREPQEPQEPQEPENTQEPENSQEPPKSVTPLPVTPPPVTPPAVAPSEQESANAPALSLTQATPDVGGNGFDSPSTKSSHPSRKGPPAPLNLSKPGVPSAHLHHVGPADNEDSDDYDDVLEVDEIPIVDRGRRKTREEDDRVRESMALKEEAARSKSKKKKSGSGPASAASMSDNASAASAKFSPPQTGLPLSPRHPPANSLNALLSPTNSESSTMAQRSAGSPTPLMSPPLLSPGLPNSPRPGDRPIGSPLPRNPKQTLASPPLSPRSDTNGVSQPLSRPPRQPVPLPPNTPLSYTSPQATQSKEPSRPKSSDLLKPSSAQPSAEADNGSVVSDGSTSEHVYRGLVSDQYPGLLLPPNALPSIEVKVSSSRLRPSRLSYLAPKPQEEDPVFHLAIYARSDRKQLWRMEKTIMALPALDQQLKSLSDFQGKLPDRILFSGHAPAKIDARRTALNQYFDIILETPMDEKAALVVCEFFSTDVMGAQNADTLAPEPVAPQATPAPTGRQQKEGYLTKRGKNFGGWKARYFILDGPEFRYYEMVGGAHLGTIKLLNAQIGKQSQQQSNSSPQRRDDSEDNQYRHAFLILEPKRKDSTSLVRHVLCAESDEERDAWVDALLQHVDWQEETSPTTEAPPHASSRPAEASSHSSSRPAEASSHSSSRPAEASSHASNRPAAPTKPQVKDPAVLTKPQVKDPSRPRKREVLEQEKAARLQALSYEDAIAAEAPVRGPGHREAKDSHGHHSPKNGSLSSENSARHHPSISGPSNGAPIQDAGSWGNRSLAAPMSVKDKKRSIFGFGSRGRTPDIPNEQYHPQQQQGPERIIQQNRNVFGIPLAEAVEYTQPIGLRDPLPSVVFRCLEYLRDKVAMNEEGIFRLSGSNIVIRGLRERFNTEGDVKLVDGQYYDIHAVASLLKLYLRELPASILTRELHLEFLKVLDLDERSKKIQCFNVLVHRLPTVNFELIRHMALFLIEIVENAGINKMTVRNVGIVFAPTLNIPAPLISFFLTDYPDIFGTPPNDSSSSVHEMRSATPQQMRTATPQQDEVRSPRRQMFSDVPTPAHSEASFTQPYQQQPYQQQSYQQQPYQQQPYQQQYDRAPAGFPMGQPPQHLPQPPQQQHHQHQQYAGYDTGHLPMRPSYDAPAYEKHYQQGEGYGSLKGSSQPGSARDQKQRRRESGMLLMGMGQRKGSNGSLQGSLPSGRPREEHRANNPMLIREETAFD</sequence>
<feature type="compositionally biased region" description="Polar residues" evidence="2">
    <location>
        <begin position="343"/>
        <end position="368"/>
    </location>
</feature>
<feature type="domain" description="Rho-GAP" evidence="4">
    <location>
        <begin position="1228"/>
        <end position="1432"/>
    </location>
</feature>
<dbReference type="PANTHER" id="PTHR23176:SF129">
    <property type="entry name" value="RHO GTPASE ACTIVATING PROTEIN AT 16F, ISOFORM E-RELATED"/>
    <property type="match status" value="1"/>
</dbReference>